<dbReference type="Gene3D" id="3.30.360.10">
    <property type="entry name" value="Dihydrodipicolinate Reductase, domain 2"/>
    <property type="match status" value="1"/>
</dbReference>
<dbReference type="Gene3D" id="3.40.50.720">
    <property type="entry name" value="NAD(P)-binding Rossmann-like Domain"/>
    <property type="match status" value="1"/>
</dbReference>
<gene>
    <name evidence="13" type="primary">dapB</name>
    <name evidence="16" type="ORF">REIFOR_02892</name>
</gene>
<feature type="domain" description="Dihydrodipicolinate reductase N-terminal" evidence="14">
    <location>
        <begin position="3"/>
        <end position="125"/>
    </location>
</feature>
<keyword evidence="17" id="KW-1185">Reference proteome</keyword>
<dbReference type="CDD" id="cd02274">
    <property type="entry name" value="DHDPR_N"/>
    <property type="match status" value="1"/>
</dbReference>
<evidence type="ECO:0000256" key="9">
    <source>
        <dbReference type="ARBA" id="ARBA00037922"/>
    </source>
</evidence>
<keyword evidence="6 13" id="KW-0560">Oxidoreductase</keyword>
<dbReference type="EMBL" id="CP011797">
    <property type="protein sequence ID" value="ATX78013.1"/>
    <property type="molecule type" value="Genomic_DNA"/>
</dbReference>
<comment type="caution">
    <text evidence="13">Was originally thought to be a dihydrodipicolinate reductase (DHDPR), catalyzing the conversion of dihydrodipicolinate to tetrahydrodipicolinate. However, it was shown in E.coli that the substrate of the enzymatic reaction is not dihydrodipicolinate (DHDP) but in fact (2S,4S)-4-hydroxy-2,3,4,5-tetrahydrodipicolinic acid (HTPA), the product released by the DapA-catalyzed reaction.</text>
</comment>
<comment type="subcellular location">
    <subcellularLocation>
        <location evidence="13">Cytoplasm</location>
    </subcellularLocation>
</comment>
<comment type="catalytic activity">
    <reaction evidence="11 13">
        <text>(S)-2,3,4,5-tetrahydrodipicolinate + NADP(+) + H2O = (2S,4S)-4-hydroxy-2,3,4,5-tetrahydrodipicolinate + NADPH + H(+)</text>
        <dbReference type="Rhea" id="RHEA:35331"/>
        <dbReference type="ChEBI" id="CHEBI:15377"/>
        <dbReference type="ChEBI" id="CHEBI:15378"/>
        <dbReference type="ChEBI" id="CHEBI:16845"/>
        <dbReference type="ChEBI" id="CHEBI:57783"/>
        <dbReference type="ChEBI" id="CHEBI:58349"/>
        <dbReference type="ChEBI" id="CHEBI:67139"/>
        <dbReference type="EC" id="1.17.1.8"/>
    </reaction>
</comment>
<evidence type="ECO:0000256" key="6">
    <source>
        <dbReference type="ARBA" id="ARBA00023002"/>
    </source>
</evidence>
<feature type="binding site" evidence="13">
    <location>
        <position position="156"/>
    </location>
    <ligand>
        <name>(S)-2,3,4,5-tetrahydrodipicolinate</name>
        <dbReference type="ChEBI" id="CHEBI:16845"/>
    </ligand>
</feature>
<keyword evidence="7 13" id="KW-0520">NAD</keyword>
<feature type="binding site" evidence="13">
    <location>
        <position position="35"/>
    </location>
    <ligand>
        <name>NADP(+)</name>
        <dbReference type="ChEBI" id="CHEBI:58349"/>
    </ligand>
</feature>
<dbReference type="GO" id="GO:0050661">
    <property type="term" value="F:NADP binding"/>
    <property type="evidence" value="ECO:0007669"/>
    <property type="project" value="UniProtKB-UniRule"/>
</dbReference>
<dbReference type="AlphaFoldDB" id="A0A2K8KTH9"/>
<reference evidence="16 17" key="1">
    <citation type="journal article" date="2017" name="Environ. Microbiol.">
        <title>Genomic and physiological analyses of 'Reinekea forsetii' reveal a versatile opportunistic lifestyle during spring algae blooms.</title>
        <authorList>
            <person name="Avci B."/>
            <person name="Hahnke R.L."/>
            <person name="Chafee M."/>
            <person name="Fischer T."/>
            <person name="Gruber-Vodicka H."/>
            <person name="Tegetmeyer H.E."/>
            <person name="Harder J."/>
            <person name="Fuchs B.M."/>
            <person name="Amann R.I."/>
            <person name="Teeling H."/>
        </authorList>
    </citation>
    <scope>NUCLEOTIDE SEQUENCE [LARGE SCALE GENOMIC DNA]</scope>
    <source>
        <strain evidence="16 17">Hel1_31_D35</strain>
    </source>
</reference>
<comment type="caution">
    <text evidence="13">Lacks conserved residue(s) required for the propagation of feature annotation.</text>
</comment>
<evidence type="ECO:0000256" key="7">
    <source>
        <dbReference type="ARBA" id="ARBA00023027"/>
    </source>
</evidence>
<comment type="pathway">
    <text evidence="9 13">Amino-acid biosynthesis; L-lysine biosynthesis via DAP pathway; (S)-tetrahydrodipicolinate from L-aspartate: step 4/4.</text>
</comment>
<comment type="similarity">
    <text evidence="1 13">Belongs to the DapB family.</text>
</comment>
<dbReference type="RefSeq" id="WP_100258232.1">
    <property type="nucleotide sequence ID" value="NZ_CP011797.1"/>
</dbReference>
<dbReference type="Pfam" id="PF05173">
    <property type="entry name" value="DapB_C"/>
    <property type="match status" value="1"/>
</dbReference>
<feature type="active site" description="Proton donor" evidence="13">
    <location>
        <position position="159"/>
    </location>
</feature>
<dbReference type="HAMAP" id="MF_00102">
    <property type="entry name" value="DapB"/>
    <property type="match status" value="1"/>
</dbReference>
<feature type="binding site" evidence="13">
    <location>
        <begin position="8"/>
        <end position="13"/>
    </location>
    <ligand>
        <name>NAD(+)</name>
        <dbReference type="ChEBI" id="CHEBI:57540"/>
    </ligand>
</feature>
<dbReference type="InterPro" id="IPR022663">
    <property type="entry name" value="DapB_C"/>
</dbReference>
<feature type="binding site" evidence="13">
    <location>
        <begin position="98"/>
        <end position="100"/>
    </location>
    <ligand>
        <name>NAD(+)</name>
        <dbReference type="ChEBI" id="CHEBI:57540"/>
    </ligand>
</feature>
<protein>
    <recommendedName>
        <fullName evidence="10 13">4-hydroxy-tetrahydrodipicolinate reductase</fullName>
        <shortName evidence="13">HTPA reductase</shortName>
        <ecNumber evidence="10 13">1.17.1.8</ecNumber>
    </recommendedName>
</protein>
<dbReference type="GO" id="GO:0051287">
    <property type="term" value="F:NAD binding"/>
    <property type="evidence" value="ECO:0007669"/>
    <property type="project" value="UniProtKB-UniRule"/>
</dbReference>
<feature type="domain" description="Dihydrodipicolinate reductase C-terminal" evidence="15">
    <location>
        <begin position="128"/>
        <end position="265"/>
    </location>
</feature>
<accession>A0A2K8KTH9</accession>
<evidence type="ECO:0000256" key="4">
    <source>
        <dbReference type="ARBA" id="ARBA00022857"/>
    </source>
</evidence>
<keyword evidence="2 13" id="KW-0963">Cytoplasm</keyword>
<dbReference type="InterPro" id="IPR036291">
    <property type="entry name" value="NAD(P)-bd_dom_sf"/>
</dbReference>
<dbReference type="PROSITE" id="PS01298">
    <property type="entry name" value="DAPB"/>
    <property type="match status" value="1"/>
</dbReference>
<dbReference type="KEGG" id="rfo:REIFOR_02892"/>
<keyword evidence="4 13" id="KW-0521">NADP</keyword>
<evidence type="ECO:0000313" key="16">
    <source>
        <dbReference type="EMBL" id="ATX78013.1"/>
    </source>
</evidence>
<evidence type="ECO:0000256" key="10">
    <source>
        <dbReference type="ARBA" id="ARBA00038983"/>
    </source>
</evidence>
<dbReference type="SUPFAM" id="SSF55347">
    <property type="entry name" value="Glyceraldehyde-3-phosphate dehydrogenase-like, C-terminal domain"/>
    <property type="match status" value="1"/>
</dbReference>
<comment type="function">
    <text evidence="13">Catalyzes the conversion of 4-hydroxy-tetrahydrodipicolinate (HTPA) to tetrahydrodipicolinate.</text>
</comment>
<evidence type="ECO:0000313" key="17">
    <source>
        <dbReference type="Proteomes" id="UP000229757"/>
    </source>
</evidence>
<dbReference type="InterPro" id="IPR000846">
    <property type="entry name" value="DapB_N"/>
</dbReference>
<keyword evidence="3 13" id="KW-0028">Amino-acid biosynthesis</keyword>
<feature type="active site" description="Proton donor/acceptor" evidence="13">
    <location>
        <position position="155"/>
    </location>
</feature>
<proteinExistence type="inferred from homology"/>
<keyword evidence="5 13" id="KW-0220">Diaminopimelate biosynthesis</keyword>
<dbReference type="PANTHER" id="PTHR20836:SF0">
    <property type="entry name" value="4-HYDROXY-TETRAHYDRODIPICOLINATE REDUCTASE 1, CHLOROPLASTIC-RELATED"/>
    <property type="match status" value="1"/>
</dbReference>
<feature type="binding site" evidence="13">
    <location>
        <begin position="122"/>
        <end position="125"/>
    </location>
    <ligand>
        <name>NAD(+)</name>
        <dbReference type="ChEBI" id="CHEBI:57540"/>
    </ligand>
</feature>
<evidence type="ECO:0000256" key="2">
    <source>
        <dbReference type="ARBA" id="ARBA00022490"/>
    </source>
</evidence>
<dbReference type="Pfam" id="PF01113">
    <property type="entry name" value="DapB_N"/>
    <property type="match status" value="1"/>
</dbReference>
<comment type="catalytic activity">
    <reaction evidence="12 13">
        <text>(S)-2,3,4,5-tetrahydrodipicolinate + NAD(+) + H2O = (2S,4S)-4-hydroxy-2,3,4,5-tetrahydrodipicolinate + NADH + H(+)</text>
        <dbReference type="Rhea" id="RHEA:35323"/>
        <dbReference type="ChEBI" id="CHEBI:15377"/>
        <dbReference type="ChEBI" id="CHEBI:15378"/>
        <dbReference type="ChEBI" id="CHEBI:16845"/>
        <dbReference type="ChEBI" id="CHEBI:57540"/>
        <dbReference type="ChEBI" id="CHEBI:57945"/>
        <dbReference type="ChEBI" id="CHEBI:67139"/>
        <dbReference type="EC" id="1.17.1.8"/>
    </reaction>
</comment>
<sequence length="268" mass="28113">MQKIIITGADGRMGRALLSAVLDNPQLQLVGAVVKADSSLIGADVGELIGRGRLDIALSSDLSSLLASDTILIDFTAPQATLDNLAAALKHRSGVVIGTTGFNAEQLIEMNSYADRLAVVYAGNYSVGVNLSLQLLRLATRVMGADSDIEIIEAHHRHKVDAPSGTALMMGEAVAEALGQPLQALAVTDRAGQVGARAPGTIGFASLRGGDTVGEHTVLFAAEGERLEISHKASSRQTFARGALKAAQWLADQDKLGLYNMEDVLGFR</sequence>
<dbReference type="PANTHER" id="PTHR20836">
    <property type="entry name" value="DIHYDRODIPICOLINATE REDUCTASE"/>
    <property type="match status" value="1"/>
</dbReference>
<evidence type="ECO:0000256" key="13">
    <source>
        <dbReference type="HAMAP-Rule" id="MF_00102"/>
    </source>
</evidence>
<dbReference type="EC" id="1.17.1.8" evidence="10 13"/>
<dbReference type="OrthoDB" id="9790352at2"/>
<dbReference type="GO" id="GO:0008839">
    <property type="term" value="F:4-hydroxy-tetrahydrodipicolinate reductase"/>
    <property type="evidence" value="ECO:0007669"/>
    <property type="project" value="UniProtKB-UniRule"/>
</dbReference>
<dbReference type="FunFam" id="3.30.360.10:FF:000004">
    <property type="entry name" value="4-hydroxy-tetrahydrodipicolinate reductase"/>
    <property type="match status" value="1"/>
</dbReference>
<evidence type="ECO:0000256" key="8">
    <source>
        <dbReference type="ARBA" id="ARBA00023154"/>
    </source>
</evidence>
<evidence type="ECO:0000259" key="15">
    <source>
        <dbReference type="Pfam" id="PF05173"/>
    </source>
</evidence>
<dbReference type="InterPro" id="IPR023940">
    <property type="entry name" value="DHDPR_bac"/>
</dbReference>
<dbReference type="GO" id="GO:0009089">
    <property type="term" value="P:lysine biosynthetic process via diaminopimelate"/>
    <property type="evidence" value="ECO:0007669"/>
    <property type="project" value="UniProtKB-UniRule"/>
</dbReference>
<evidence type="ECO:0000256" key="3">
    <source>
        <dbReference type="ARBA" id="ARBA00022605"/>
    </source>
</evidence>
<dbReference type="PIRSF" id="PIRSF000161">
    <property type="entry name" value="DHPR"/>
    <property type="match status" value="1"/>
</dbReference>
<name>A0A2K8KTH9_9GAMM</name>
<evidence type="ECO:0000256" key="11">
    <source>
        <dbReference type="ARBA" id="ARBA00049080"/>
    </source>
</evidence>
<dbReference type="GO" id="GO:0016726">
    <property type="term" value="F:oxidoreductase activity, acting on CH or CH2 groups, NAD or NADP as acceptor"/>
    <property type="evidence" value="ECO:0007669"/>
    <property type="project" value="UniProtKB-UniRule"/>
</dbReference>
<dbReference type="GO" id="GO:0005829">
    <property type="term" value="C:cytosol"/>
    <property type="evidence" value="ECO:0007669"/>
    <property type="project" value="TreeGrafter"/>
</dbReference>
<dbReference type="GO" id="GO:0019877">
    <property type="term" value="P:diaminopimelate biosynthetic process"/>
    <property type="evidence" value="ECO:0007669"/>
    <property type="project" value="UniProtKB-UniRule"/>
</dbReference>
<dbReference type="SUPFAM" id="SSF51735">
    <property type="entry name" value="NAD(P)-binding Rossmann-fold domains"/>
    <property type="match status" value="1"/>
</dbReference>
<evidence type="ECO:0000259" key="14">
    <source>
        <dbReference type="Pfam" id="PF01113"/>
    </source>
</evidence>
<comment type="subunit">
    <text evidence="13">Homotetramer.</text>
</comment>
<keyword evidence="8 13" id="KW-0457">Lysine biosynthesis</keyword>
<dbReference type="Proteomes" id="UP000229757">
    <property type="component" value="Chromosome"/>
</dbReference>
<feature type="binding site" evidence="13">
    <location>
        <begin position="165"/>
        <end position="166"/>
    </location>
    <ligand>
        <name>(S)-2,3,4,5-tetrahydrodipicolinate</name>
        <dbReference type="ChEBI" id="CHEBI:16845"/>
    </ligand>
</feature>
<evidence type="ECO:0000256" key="1">
    <source>
        <dbReference type="ARBA" id="ARBA00006642"/>
    </source>
</evidence>
<dbReference type="InterPro" id="IPR022664">
    <property type="entry name" value="DapB_N_CS"/>
</dbReference>
<organism evidence="16 17">
    <name type="scientific">Reinekea forsetii</name>
    <dbReference type="NCBI Taxonomy" id="1336806"/>
    <lineage>
        <taxon>Bacteria</taxon>
        <taxon>Pseudomonadati</taxon>
        <taxon>Pseudomonadota</taxon>
        <taxon>Gammaproteobacteria</taxon>
        <taxon>Oceanospirillales</taxon>
        <taxon>Saccharospirillaceae</taxon>
        <taxon>Reinekea</taxon>
    </lineage>
</organism>
<evidence type="ECO:0000256" key="12">
    <source>
        <dbReference type="ARBA" id="ARBA00049396"/>
    </source>
</evidence>
<dbReference type="UniPathway" id="UPA00034">
    <property type="reaction ID" value="UER00018"/>
</dbReference>
<evidence type="ECO:0000256" key="5">
    <source>
        <dbReference type="ARBA" id="ARBA00022915"/>
    </source>
</evidence>
<dbReference type="NCBIfam" id="TIGR00036">
    <property type="entry name" value="dapB"/>
    <property type="match status" value="1"/>
</dbReference>